<dbReference type="EMBL" id="JANBUH010000147">
    <property type="protein sequence ID" value="KAJ2753985.1"/>
    <property type="molecule type" value="Genomic_DNA"/>
</dbReference>
<dbReference type="GO" id="GO:0072380">
    <property type="term" value="C:TRC complex"/>
    <property type="evidence" value="ECO:0007669"/>
    <property type="project" value="TreeGrafter"/>
</dbReference>
<dbReference type="GO" id="GO:0060090">
    <property type="term" value="F:molecular adaptor activity"/>
    <property type="evidence" value="ECO:0007669"/>
    <property type="project" value="TreeGrafter"/>
</dbReference>
<dbReference type="InterPro" id="IPR011990">
    <property type="entry name" value="TPR-like_helical_dom_sf"/>
</dbReference>
<feature type="repeat" description="TPR" evidence="4">
    <location>
        <begin position="175"/>
        <end position="208"/>
    </location>
</feature>
<keyword evidence="3 4" id="KW-0802">TPR repeat</keyword>
<dbReference type="Gene3D" id="1.25.40.10">
    <property type="entry name" value="Tetratricopeptide repeat domain"/>
    <property type="match status" value="1"/>
</dbReference>
<dbReference type="Pfam" id="PF13374">
    <property type="entry name" value="TPR_10"/>
    <property type="match status" value="1"/>
</dbReference>
<feature type="region of interest" description="Disordered" evidence="5">
    <location>
        <begin position="84"/>
        <end position="105"/>
    </location>
</feature>
<feature type="region of interest" description="Disordered" evidence="5">
    <location>
        <begin position="222"/>
        <end position="247"/>
    </location>
</feature>
<name>A0A9W8H101_9FUNG</name>
<accession>A0A9W8H101</accession>
<dbReference type="PANTHER" id="PTHR45831">
    <property type="entry name" value="LD24721P"/>
    <property type="match status" value="1"/>
</dbReference>
<dbReference type="PROSITE" id="PS50005">
    <property type="entry name" value="TPR"/>
    <property type="match status" value="2"/>
</dbReference>
<organism evidence="7 8">
    <name type="scientific">Coemansia pectinata</name>
    <dbReference type="NCBI Taxonomy" id="1052879"/>
    <lineage>
        <taxon>Eukaryota</taxon>
        <taxon>Fungi</taxon>
        <taxon>Fungi incertae sedis</taxon>
        <taxon>Zoopagomycota</taxon>
        <taxon>Kickxellomycotina</taxon>
        <taxon>Kickxellomycetes</taxon>
        <taxon>Kickxellales</taxon>
        <taxon>Kickxellaceae</taxon>
        <taxon>Coemansia</taxon>
    </lineage>
</organism>
<feature type="region of interest" description="Disordered" evidence="5">
    <location>
        <begin position="318"/>
        <end position="342"/>
    </location>
</feature>
<dbReference type="Pfam" id="PF00515">
    <property type="entry name" value="TPR_1"/>
    <property type="match status" value="1"/>
</dbReference>
<dbReference type="OrthoDB" id="2335338at2759"/>
<dbReference type="GO" id="GO:0016020">
    <property type="term" value="C:membrane"/>
    <property type="evidence" value="ECO:0007669"/>
    <property type="project" value="TreeGrafter"/>
</dbReference>
<dbReference type="GO" id="GO:0006620">
    <property type="term" value="P:post-translational protein targeting to endoplasmic reticulum membrane"/>
    <property type="evidence" value="ECO:0007669"/>
    <property type="project" value="TreeGrafter"/>
</dbReference>
<comment type="caution">
    <text evidence="7">The sequence shown here is derived from an EMBL/GenBank/DDBJ whole genome shotgun (WGS) entry which is preliminary data.</text>
</comment>
<evidence type="ECO:0000256" key="2">
    <source>
        <dbReference type="ARBA" id="ARBA00022737"/>
    </source>
</evidence>
<evidence type="ECO:0000256" key="3">
    <source>
        <dbReference type="ARBA" id="ARBA00022803"/>
    </source>
</evidence>
<dbReference type="Gene3D" id="1.20.5.420">
    <property type="entry name" value="Immunoglobulin FC, subunit C"/>
    <property type="match status" value="1"/>
</dbReference>
<feature type="compositionally biased region" description="Low complexity" evidence="5">
    <location>
        <begin position="85"/>
        <end position="99"/>
    </location>
</feature>
<protein>
    <submittedName>
        <fullName evidence="7">Small glutamine-rich tetratricopeptide repeat-containing protein 2</fullName>
    </submittedName>
</protein>
<dbReference type="InterPro" id="IPR032374">
    <property type="entry name" value="SGTA_dimer"/>
</dbReference>
<evidence type="ECO:0000256" key="5">
    <source>
        <dbReference type="SAM" id="MobiDB-lite"/>
    </source>
</evidence>
<dbReference type="InterPro" id="IPR019734">
    <property type="entry name" value="TPR_rpt"/>
</dbReference>
<keyword evidence="2" id="KW-0677">Repeat</keyword>
<comment type="similarity">
    <text evidence="1">Belongs to the SGT family.</text>
</comment>
<evidence type="ECO:0000256" key="1">
    <source>
        <dbReference type="ARBA" id="ARBA00008175"/>
    </source>
</evidence>
<dbReference type="Proteomes" id="UP001140011">
    <property type="component" value="Unassembled WGS sequence"/>
</dbReference>
<dbReference type="PROSITE" id="PS50293">
    <property type="entry name" value="TPR_REGION"/>
    <property type="match status" value="1"/>
</dbReference>
<feature type="compositionally biased region" description="Low complexity" evidence="5">
    <location>
        <begin position="233"/>
        <end position="247"/>
    </location>
</feature>
<feature type="domain" description="SGTA homodimerisation" evidence="6">
    <location>
        <begin position="8"/>
        <end position="72"/>
    </location>
</feature>
<dbReference type="AlphaFoldDB" id="A0A9W8H101"/>
<proteinExistence type="inferred from homology"/>
<dbReference type="FunFam" id="1.25.40.10:FF:000207">
    <property type="entry name" value="Small glutamine-rich tetratricopeptide repeat-containing protein"/>
    <property type="match status" value="1"/>
</dbReference>
<evidence type="ECO:0000259" key="6">
    <source>
        <dbReference type="Pfam" id="PF16546"/>
    </source>
</evidence>
<dbReference type="InterPro" id="IPR047150">
    <property type="entry name" value="SGT"/>
</dbReference>
<sequence>MQAQEETRKRLAMAVVEYLDKVVADGSVAGDGAESLEVAKQCISDAFGINLEDETQIKELSLKPFSLDKVFDVYLSTQAKVGNSGADTDATAAPVTTGPSDDDRKRADELKAKGNSLVVARDYKGAIDAYTKAIDLVNDNAVYFGNRAAAYSQNGEYQEAVDDAKHALDVDPSYTKGYSRLGLAYFGMGNYEDAKAAYEKGLELDPTSQAMRSALEVAQAKIESASSTNTDRSAPAPSTAASAPAAPGAGGGGFDFASLMSNPALMNMAQSMMSNGGLERLMSNPAISQLANNYRNTGQMPSMADMMSNPDIMDMARNAGGSSAGNDTAGSDGANPLASLLNNPDLAGMAQQFMRGNQGNGNAPQ</sequence>
<dbReference type="SMART" id="SM00028">
    <property type="entry name" value="TPR"/>
    <property type="match status" value="3"/>
</dbReference>
<reference evidence="7" key="1">
    <citation type="submission" date="2022-07" db="EMBL/GenBank/DDBJ databases">
        <title>Phylogenomic reconstructions and comparative analyses of Kickxellomycotina fungi.</title>
        <authorList>
            <person name="Reynolds N.K."/>
            <person name="Stajich J.E."/>
            <person name="Barry K."/>
            <person name="Grigoriev I.V."/>
            <person name="Crous P."/>
            <person name="Smith M.E."/>
        </authorList>
    </citation>
    <scope>NUCLEOTIDE SEQUENCE</scope>
    <source>
        <strain evidence="7">BCRC 34297</strain>
    </source>
</reference>
<feature type="repeat" description="TPR" evidence="4">
    <location>
        <begin position="141"/>
        <end position="174"/>
    </location>
</feature>
<dbReference type="PANTHER" id="PTHR45831:SF2">
    <property type="entry name" value="LD24721P"/>
    <property type="match status" value="1"/>
</dbReference>
<dbReference type="Pfam" id="PF16546">
    <property type="entry name" value="SGTA_dimer"/>
    <property type="match status" value="1"/>
</dbReference>
<evidence type="ECO:0000313" key="7">
    <source>
        <dbReference type="EMBL" id="KAJ2753985.1"/>
    </source>
</evidence>
<keyword evidence="8" id="KW-1185">Reference proteome</keyword>
<dbReference type="SUPFAM" id="SSF48452">
    <property type="entry name" value="TPR-like"/>
    <property type="match status" value="1"/>
</dbReference>
<gene>
    <name evidence="7" type="primary">sgt2</name>
    <name evidence="7" type="ORF">GGI19_002734</name>
</gene>
<evidence type="ECO:0000256" key="4">
    <source>
        <dbReference type="PROSITE-ProRule" id="PRU00339"/>
    </source>
</evidence>
<feature type="compositionally biased region" description="Polar residues" evidence="5">
    <location>
        <begin position="320"/>
        <end position="329"/>
    </location>
</feature>
<evidence type="ECO:0000313" key="8">
    <source>
        <dbReference type="Proteomes" id="UP001140011"/>
    </source>
</evidence>